<dbReference type="GO" id="GO:0030036">
    <property type="term" value="P:actin cytoskeleton organization"/>
    <property type="evidence" value="ECO:0007669"/>
    <property type="project" value="TreeGrafter"/>
</dbReference>
<evidence type="ECO:0000256" key="15">
    <source>
        <dbReference type="ARBA" id="ARBA00063224"/>
    </source>
</evidence>
<feature type="compositionally biased region" description="Low complexity" evidence="18">
    <location>
        <begin position="12"/>
        <end position="24"/>
    </location>
</feature>
<dbReference type="GO" id="GO:0001725">
    <property type="term" value="C:stress fiber"/>
    <property type="evidence" value="ECO:0007669"/>
    <property type="project" value="TreeGrafter"/>
</dbReference>
<reference evidence="20" key="1">
    <citation type="submission" date="2022-12" db="EMBL/GenBank/DDBJ databases">
        <authorList>
            <person name="Alioto T."/>
            <person name="Alioto T."/>
            <person name="Gomez Garrido J."/>
        </authorList>
    </citation>
    <scope>NUCLEOTIDE SEQUENCE</scope>
</reference>
<evidence type="ECO:0000313" key="20">
    <source>
        <dbReference type="EMBL" id="CAI5781869.1"/>
    </source>
</evidence>
<dbReference type="PROSITE" id="PS50023">
    <property type="entry name" value="LIM_DOMAIN_2"/>
    <property type="match status" value="3"/>
</dbReference>
<keyword evidence="10 17" id="KW-0440">LIM domain</keyword>
<evidence type="ECO:0000256" key="11">
    <source>
        <dbReference type="ARBA" id="ARBA00023159"/>
    </source>
</evidence>
<dbReference type="FunFam" id="2.10.110.10:FF:000064">
    <property type="entry name" value="Four and a half LIM domains protein 3"/>
    <property type="match status" value="1"/>
</dbReference>
<sequence length="462" mass="49995">MANCSLPPPAHRGSGTAASGTSDATTRDRLGAAVRYAAFAAVPGQGRHRRASGAALIQSRGRIKRTDARRRLLLLPLQPAGRGQPAPRPGRSRAKPRRGGLWAGDRGLLLGGPFGGGGGPLPSLVGSGGGSGSAPRGQAREAGAAAATSTRAGGERDKPSASGEAAAGQGAAGPLCRVPARSRMTEGFDCASCKESLYGRKYIQVDEGPFCIPCYDTHFANTCDECKEPIGHDCRELYYEDRHYHEGCFRCFRCDRSLADEPFTCQGQELLCNDCYCREFSSQCVACQQVVMPGSRKLEYNGQTWHEHCFLCSGCQQPIGARSFIPEQKDYYCVPCYESKFAPRCTHCKKSLTKGGVTYRDEPWHKECFVCTSCQTPLAGQQFTSQEDQPYCVKCFGSLYAKKCSACTKPITGFGGGKYVSFEDRHWHHNCFSCSRCAASLVGKGFIPENEEILCRDCASDL</sequence>
<dbReference type="SUPFAM" id="SSF57716">
    <property type="entry name" value="Glucocorticoid receptor-like (DNA-binding domain)"/>
    <property type="match status" value="5"/>
</dbReference>
<name>A0AA35PB96_9SAUR</name>
<gene>
    <name evidence="20" type="ORF">PODLI_1B023987</name>
</gene>
<feature type="compositionally biased region" description="Low complexity" evidence="18">
    <location>
        <begin position="133"/>
        <end position="152"/>
    </location>
</feature>
<evidence type="ECO:0000256" key="6">
    <source>
        <dbReference type="ARBA" id="ARBA00022771"/>
    </source>
</evidence>
<evidence type="ECO:0000256" key="13">
    <source>
        <dbReference type="ARBA" id="ARBA00023242"/>
    </source>
</evidence>
<feature type="domain" description="LIM zinc-binding" evidence="19">
    <location>
        <begin position="343"/>
        <end position="402"/>
    </location>
</feature>
<dbReference type="Proteomes" id="UP001178461">
    <property type="component" value="Chromosome 8"/>
</dbReference>
<dbReference type="FunFam" id="2.10.110.10:FF:000013">
    <property type="entry name" value="Four and a half LIM domains 1"/>
    <property type="match status" value="1"/>
</dbReference>
<keyword evidence="8" id="KW-0007">Acetylation</keyword>
<evidence type="ECO:0000313" key="21">
    <source>
        <dbReference type="Proteomes" id="UP001178461"/>
    </source>
</evidence>
<dbReference type="CDD" id="cd09346">
    <property type="entry name" value="LIM3_FHL"/>
    <property type="match status" value="1"/>
</dbReference>
<evidence type="ECO:0000256" key="8">
    <source>
        <dbReference type="ARBA" id="ARBA00022990"/>
    </source>
</evidence>
<dbReference type="GO" id="GO:0005634">
    <property type="term" value="C:nucleus"/>
    <property type="evidence" value="ECO:0007669"/>
    <property type="project" value="UniProtKB-SubCell"/>
</dbReference>
<dbReference type="InterPro" id="IPR056807">
    <property type="entry name" value="LIM_FHL1/2/3/5_N"/>
</dbReference>
<dbReference type="CDD" id="cd09434">
    <property type="entry name" value="LIM4_FHL3"/>
    <property type="match status" value="1"/>
</dbReference>
<dbReference type="GO" id="GO:0003779">
    <property type="term" value="F:actin binding"/>
    <property type="evidence" value="ECO:0007669"/>
    <property type="project" value="TreeGrafter"/>
</dbReference>
<keyword evidence="11" id="KW-0010">Activator</keyword>
<dbReference type="Pfam" id="PF00412">
    <property type="entry name" value="LIM"/>
    <property type="match status" value="4"/>
</dbReference>
<protein>
    <recommendedName>
        <fullName evidence="16">Four and a half LIM domains protein 3</fullName>
    </recommendedName>
</protein>
<feature type="compositionally biased region" description="Low complexity" evidence="18">
    <location>
        <begin position="161"/>
        <end position="172"/>
    </location>
</feature>
<keyword evidence="13" id="KW-0539">Nucleus</keyword>
<dbReference type="GO" id="GO:0008270">
    <property type="term" value="F:zinc ion binding"/>
    <property type="evidence" value="ECO:0007669"/>
    <property type="project" value="UniProtKB-KW"/>
</dbReference>
<proteinExistence type="predicted"/>
<dbReference type="Gene3D" id="2.10.110.10">
    <property type="entry name" value="Cysteine Rich Protein"/>
    <property type="match status" value="4"/>
</dbReference>
<dbReference type="GO" id="GO:0030018">
    <property type="term" value="C:Z disc"/>
    <property type="evidence" value="ECO:0007669"/>
    <property type="project" value="TreeGrafter"/>
</dbReference>
<feature type="compositionally biased region" description="Gly residues" evidence="18">
    <location>
        <begin position="109"/>
        <end position="132"/>
    </location>
</feature>
<comment type="function">
    <text evidence="14">Recruited by SOX15 to FOXK1 promoters where it acts as a transcriptional coactivator of FOXK1.</text>
</comment>
<dbReference type="InterPro" id="IPR001781">
    <property type="entry name" value="Znf_LIM"/>
</dbReference>
<evidence type="ECO:0000256" key="16">
    <source>
        <dbReference type="ARBA" id="ARBA00074676"/>
    </source>
</evidence>
<evidence type="ECO:0000256" key="9">
    <source>
        <dbReference type="ARBA" id="ARBA00023015"/>
    </source>
</evidence>
<feature type="region of interest" description="Disordered" evidence="18">
    <location>
        <begin position="1"/>
        <end position="26"/>
    </location>
</feature>
<feature type="region of interest" description="Disordered" evidence="18">
    <location>
        <begin position="74"/>
        <end position="172"/>
    </location>
</feature>
<evidence type="ECO:0000256" key="7">
    <source>
        <dbReference type="ARBA" id="ARBA00022833"/>
    </source>
</evidence>
<evidence type="ECO:0000256" key="1">
    <source>
        <dbReference type="ARBA" id="ARBA00004123"/>
    </source>
</evidence>
<evidence type="ECO:0000256" key="18">
    <source>
        <dbReference type="SAM" id="MobiDB-lite"/>
    </source>
</evidence>
<feature type="compositionally biased region" description="Low complexity" evidence="18">
    <location>
        <begin position="74"/>
        <end position="85"/>
    </location>
</feature>
<dbReference type="AlphaFoldDB" id="A0AA35PB96"/>
<dbReference type="SMART" id="SM00132">
    <property type="entry name" value="LIM"/>
    <property type="match status" value="4"/>
</dbReference>
<evidence type="ECO:0000256" key="14">
    <source>
        <dbReference type="ARBA" id="ARBA00054878"/>
    </source>
</evidence>
<dbReference type="PROSITE" id="PS00478">
    <property type="entry name" value="LIM_DOMAIN_1"/>
    <property type="match status" value="2"/>
</dbReference>
<comment type="subcellular location">
    <subcellularLocation>
        <location evidence="2">Cytoplasm</location>
    </subcellularLocation>
    <subcellularLocation>
        <location evidence="1">Nucleus</location>
    </subcellularLocation>
</comment>
<accession>A0AA35PB96</accession>
<keyword evidence="3" id="KW-0963">Cytoplasm</keyword>
<feature type="region of interest" description="Disordered" evidence="18">
    <location>
        <begin position="43"/>
        <end position="62"/>
    </location>
</feature>
<evidence type="ECO:0000256" key="10">
    <source>
        <dbReference type="ARBA" id="ARBA00023038"/>
    </source>
</evidence>
<evidence type="ECO:0000256" key="3">
    <source>
        <dbReference type="ARBA" id="ARBA00022490"/>
    </source>
</evidence>
<evidence type="ECO:0000256" key="5">
    <source>
        <dbReference type="ARBA" id="ARBA00022737"/>
    </source>
</evidence>
<keyword evidence="21" id="KW-1185">Reference proteome</keyword>
<dbReference type="GO" id="GO:0003712">
    <property type="term" value="F:transcription coregulator activity"/>
    <property type="evidence" value="ECO:0007669"/>
    <property type="project" value="TreeGrafter"/>
</dbReference>
<feature type="domain" description="LIM zinc-binding" evidence="19">
    <location>
        <begin position="403"/>
        <end position="462"/>
    </location>
</feature>
<feature type="compositionally biased region" description="Pro residues" evidence="18">
    <location>
        <begin position="1"/>
        <end position="10"/>
    </location>
</feature>
<keyword evidence="5" id="KW-0677">Repeat</keyword>
<feature type="domain" description="LIM zinc-binding" evidence="19">
    <location>
        <begin position="221"/>
        <end position="282"/>
    </location>
</feature>
<organism evidence="20 21">
    <name type="scientific">Podarcis lilfordi</name>
    <name type="common">Lilford's wall lizard</name>
    <dbReference type="NCBI Taxonomy" id="74358"/>
    <lineage>
        <taxon>Eukaryota</taxon>
        <taxon>Metazoa</taxon>
        <taxon>Chordata</taxon>
        <taxon>Craniata</taxon>
        <taxon>Vertebrata</taxon>
        <taxon>Euteleostomi</taxon>
        <taxon>Lepidosauria</taxon>
        <taxon>Squamata</taxon>
        <taxon>Bifurcata</taxon>
        <taxon>Unidentata</taxon>
        <taxon>Episquamata</taxon>
        <taxon>Laterata</taxon>
        <taxon>Lacertibaenia</taxon>
        <taxon>Lacertidae</taxon>
        <taxon>Podarcis</taxon>
    </lineage>
</organism>
<keyword evidence="12" id="KW-0804">Transcription</keyword>
<dbReference type="FunFam" id="2.10.110.10:FF:000095">
    <property type="entry name" value="four and a half LIM domains protein 3"/>
    <property type="match status" value="1"/>
</dbReference>
<evidence type="ECO:0000256" key="2">
    <source>
        <dbReference type="ARBA" id="ARBA00004496"/>
    </source>
</evidence>
<dbReference type="FunFam" id="2.10.110.10:FF:000030">
    <property type="entry name" value="Four and a half LIM domains protein 2"/>
    <property type="match status" value="1"/>
</dbReference>
<evidence type="ECO:0000256" key="12">
    <source>
        <dbReference type="ARBA" id="ARBA00023163"/>
    </source>
</evidence>
<comment type="subunit">
    <text evidence="15">Interacts with SOX15; the interaction recruits FHL3 to FOXK1 promoters where it acts as a transcriptional coactivator of FOXK1.</text>
</comment>
<evidence type="ECO:0000256" key="17">
    <source>
        <dbReference type="PROSITE-ProRule" id="PRU00125"/>
    </source>
</evidence>
<keyword evidence="4 17" id="KW-0479">Metal-binding</keyword>
<dbReference type="PANTHER" id="PTHR24205:SF5">
    <property type="entry name" value="FOUR AND A HALF LIM DOMAINS PROTEIN 3"/>
    <property type="match status" value="1"/>
</dbReference>
<keyword evidence="6" id="KW-0863">Zinc-finger</keyword>
<keyword evidence="9" id="KW-0805">Transcription regulation</keyword>
<dbReference type="Pfam" id="PF25076">
    <property type="entry name" value="LIM_FHL2-3_N"/>
    <property type="match status" value="1"/>
</dbReference>
<dbReference type="CDD" id="cd09423">
    <property type="entry name" value="LIM1_FHL3"/>
    <property type="match status" value="1"/>
</dbReference>
<evidence type="ECO:0000256" key="4">
    <source>
        <dbReference type="ARBA" id="ARBA00022723"/>
    </source>
</evidence>
<keyword evidence="7 17" id="KW-0862">Zinc</keyword>
<dbReference type="EMBL" id="OX395133">
    <property type="protein sequence ID" value="CAI5781869.1"/>
    <property type="molecule type" value="Genomic_DNA"/>
</dbReference>
<evidence type="ECO:0000259" key="19">
    <source>
        <dbReference type="PROSITE" id="PS50023"/>
    </source>
</evidence>
<dbReference type="PANTHER" id="PTHR24205">
    <property type="entry name" value="FOUR AND A HALF LIM DOMAINS PROTEIN"/>
    <property type="match status" value="1"/>
</dbReference>
<dbReference type="CDD" id="cd09427">
    <property type="entry name" value="LIM2_FHL3"/>
    <property type="match status" value="1"/>
</dbReference>